<proteinExistence type="predicted"/>
<dbReference type="AlphaFoldDB" id="A0A2N3LMF9"/>
<dbReference type="RefSeq" id="WP_101353181.1">
    <property type="nucleotide sequence ID" value="NZ_PIQO01000003.1"/>
</dbReference>
<keyword evidence="1" id="KW-1133">Transmembrane helix</keyword>
<feature type="transmembrane region" description="Helical" evidence="1">
    <location>
        <begin position="39"/>
        <end position="61"/>
    </location>
</feature>
<accession>A0A2N3LMF9</accession>
<evidence type="ECO:0000313" key="3">
    <source>
        <dbReference type="Proteomes" id="UP000233440"/>
    </source>
</evidence>
<dbReference type="OrthoDB" id="2928677at2"/>
<evidence type="ECO:0000313" key="2">
    <source>
        <dbReference type="EMBL" id="PKR85810.1"/>
    </source>
</evidence>
<keyword evidence="1" id="KW-0812">Transmembrane</keyword>
<feature type="transmembrane region" description="Helical" evidence="1">
    <location>
        <begin position="12"/>
        <end position="33"/>
    </location>
</feature>
<keyword evidence="3" id="KW-1185">Reference proteome</keyword>
<name>A0A2N3LMF9_9BACI</name>
<dbReference type="PROSITE" id="PS51257">
    <property type="entry name" value="PROKAR_LIPOPROTEIN"/>
    <property type="match status" value="1"/>
</dbReference>
<dbReference type="Proteomes" id="UP000233440">
    <property type="component" value="Unassembled WGS sequence"/>
</dbReference>
<evidence type="ECO:0000256" key="1">
    <source>
        <dbReference type="SAM" id="Phobius"/>
    </source>
</evidence>
<protein>
    <submittedName>
        <fullName evidence="2">Uncharacterized protein</fullName>
    </submittedName>
</protein>
<reference evidence="2 3" key="1">
    <citation type="submission" date="2017-11" db="EMBL/GenBank/DDBJ databases">
        <title>Bacillus camelliae sp. nov., isolated from pu'er tea.</title>
        <authorList>
            <person name="Niu L."/>
        </authorList>
    </citation>
    <scope>NUCLEOTIDE SEQUENCE [LARGE SCALE GENOMIC DNA]</scope>
    <source>
        <strain evidence="2 3">7578-1</strain>
    </source>
</reference>
<keyword evidence="1" id="KW-0472">Membrane</keyword>
<gene>
    <name evidence="2" type="ORF">CWO92_05370</name>
</gene>
<comment type="caution">
    <text evidence="2">The sequence shown here is derived from an EMBL/GenBank/DDBJ whole genome shotgun (WGS) entry which is preliminary data.</text>
</comment>
<dbReference type="EMBL" id="PIQO01000003">
    <property type="protein sequence ID" value="PKR85810.1"/>
    <property type="molecule type" value="Genomic_DNA"/>
</dbReference>
<sequence length="254" mass="29992">MNIKEYYSVMSRIYLNQVILVGLFLIGCLFLFGSVGFPFLFKWITTGVIMLLVYFFVRYAYFSFRGDHLRDISKDRKLKIINSNEQMMLFLPAPSLSIKFFKSNGICEYEIKEEKINLRKWYSPIKIGRNESKFYQFKKRDGLVMAKMKVLHRQGNIEITTLTNLKSIIQLKERKRNKLTFDADGDRILIHVSAHKMVVTKNNKTIAIIENGWMPIKWQRYFSPNTPILSFKEEVIETDQIIIYGLLILIFNNQ</sequence>
<organism evidence="2 3">
    <name type="scientific">Heyndrickxia camelliae</name>
    <dbReference type="NCBI Taxonomy" id="1707093"/>
    <lineage>
        <taxon>Bacteria</taxon>
        <taxon>Bacillati</taxon>
        <taxon>Bacillota</taxon>
        <taxon>Bacilli</taxon>
        <taxon>Bacillales</taxon>
        <taxon>Bacillaceae</taxon>
        <taxon>Heyndrickxia</taxon>
    </lineage>
</organism>